<evidence type="ECO:0000259" key="6">
    <source>
        <dbReference type="PROSITE" id="PS50977"/>
    </source>
</evidence>
<accession>A0ABY4N9H8</accession>
<evidence type="ECO:0000256" key="2">
    <source>
        <dbReference type="ARBA" id="ARBA00023125"/>
    </source>
</evidence>
<reference evidence="7" key="1">
    <citation type="submission" date="2022-05" db="EMBL/GenBank/DDBJ databases">
        <title>Genomic analysis of Brachybacterium sp. CBA3104.</title>
        <authorList>
            <person name="Roh S.W."/>
            <person name="Kim Y.B."/>
            <person name="Kim Y."/>
        </authorList>
    </citation>
    <scope>NUCLEOTIDE SEQUENCE</scope>
    <source>
        <strain evidence="7">CBA3104</strain>
    </source>
</reference>
<dbReference type="PANTHER" id="PTHR30055">
    <property type="entry name" value="HTH-TYPE TRANSCRIPTIONAL REGULATOR RUTR"/>
    <property type="match status" value="1"/>
</dbReference>
<dbReference type="Proteomes" id="UP001055868">
    <property type="component" value="Chromosome"/>
</dbReference>
<dbReference type="Pfam" id="PF00440">
    <property type="entry name" value="TetR_N"/>
    <property type="match status" value="1"/>
</dbReference>
<dbReference type="PRINTS" id="PR00455">
    <property type="entry name" value="HTHTETR"/>
</dbReference>
<dbReference type="InterPro" id="IPR001647">
    <property type="entry name" value="HTH_TetR"/>
</dbReference>
<dbReference type="SUPFAM" id="SSF46689">
    <property type="entry name" value="Homeodomain-like"/>
    <property type="match status" value="1"/>
</dbReference>
<keyword evidence="3" id="KW-0804">Transcription</keyword>
<feature type="domain" description="HTH tetR-type" evidence="6">
    <location>
        <begin position="11"/>
        <end position="71"/>
    </location>
</feature>
<evidence type="ECO:0000256" key="5">
    <source>
        <dbReference type="SAM" id="MobiDB-lite"/>
    </source>
</evidence>
<name>A0ABY4N9H8_9MICO</name>
<dbReference type="RefSeq" id="WP_249480602.1">
    <property type="nucleotide sequence ID" value="NZ_CP097218.1"/>
</dbReference>
<evidence type="ECO:0000313" key="7">
    <source>
        <dbReference type="EMBL" id="UQN31191.1"/>
    </source>
</evidence>
<dbReference type="PROSITE" id="PS01081">
    <property type="entry name" value="HTH_TETR_1"/>
    <property type="match status" value="1"/>
</dbReference>
<keyword evidence="1" id="KW-0805">Transcription regulation</keyword>
<keyword evidence="2 4" id="KW-0238">DNA-binding</keyword>
<gene>
    <name evidence="7" type="ORF">M4486_07905</name>
</gene>
<evidence type="ECO:0000256" key="3">
    <source>
        <dbReference type="ARBA" id="ARBA00023163"/>
    </source>
</evidence>
<sequence length="234" mass="24910">MARSTQRMPKSERRALVLATATDAFVAHGFRSTSMEDIARAVGVTKPVLYQHFDSKEELYLMVVEGVGARVVAAARSLPPLTGDTEERARGAIRRVQRLADDHLGVRLLLSEESVSRPVSALVSVFRTQLARTLAQALVHRPVLPDRTAVLLGRCLIALAAGDVLRPAEARPESQEGITAEGTAMEGTATERTGPPGPAEPSSAELDLLSRFVASGIAGLEEDSPAADGARELV</sequence>
<feature type="DNA-binding region" description="H-T-H motif" evidence="4">
    <location>
        <begin position="34"/>
        <end position="53"/>
    </location>
</feature>
<organism evidence="7 8">
    <name type="scientific">Brachybacterium kimchii</name>
    <dbReference type="NCBI Taxonomy" id="2942909"/>
    <lineage>
        <taxon>Bacteria</taxon>
        <taxon>Bacillati</taxon>
        <taxon>Actinomycetota</taxon>
        <taxon>Actinomycetes</taxon>
        <taxon>Micrococcales</taxon>
        <taxon>Dermabacteraceae</taxon>
        <taxon>Brachybacterium</taxon>
    </lineage>
</organism>
<evidence type="ECO:0000313" key="8">
    <source>
        <dbReference type="Proteomes" id="UP001055868"/>
    </source>
</evidence>
<dbReference type="PROSITE" id="PS50977">
    <property type="entry name" value="HTH_TETR_2"/>
    <property type="match status" value="1"/>
</dbReference>
<keyword evidence="8" id="KW-1185">Reference proteome</keyword>
<feature type="region of interest" description="Disordered" evidence="5">
    <location>
        <begin position="168"/>
        <end position="205"/>
    </location>
</feature>
<dbReference type="Gene3D" id="1.10.357.10">
    <property type="entry name" value="Tetracycline Repressor, domain 2"/>
    <property type="match status" value="1"/>
</dbReference>
<evidence type="ECO:0000256" key="4">
    <source>
        <dbReference type="PROSITE-ProRule" id="PRU00335"/>
    </source>
</evidence>
<proteinExistence type="predicted"/>
<dbReference type="InterPro" id="IPR023772">
    <property type="entry name" value="DNA-bd_HTH_TetR-type_CS"/>
</dbReference>
<dbReference type="EMBL" id="CP097218">
    <property type="protein sequence ID" value="UQN31191.1"/>
    <property type="molecule type" value="Genomic_DNA"/>
</dbReference>
<dbReference type="InterPro" id="IPR050109">
    <property type="entry name" value="HTH-type_TetR-like_transc_reg"/>
</dbReference>
<dbReference type="PANTHER" id="PTHR30055:SF234">
    <property type="entry name" value="HTH-TYPE TRANSCRIPTIONAL REGULATOR BETI"/>
    <property type="match status" value="1"/>
</dbReference>
<evidence type="ECO:0000256" key="1">
    <source>
        <dbReference type="ARBA" id="ARBA00023015"/>
    </source>
</evidence>
<dbReference type="InterPro" id="IPR009057">
    <property type="entry name" value="Homeodomain-like_sf"/>
</dbReference>
<protein>
    <submittedName>
        <fullName evidence="7">TetR/AcrR family transcriptional regulator</fullName>
    </submittedName>
</protein>
<feature type="compositionally biased region" description="Low complexity" evidence="5">
    <location>
        <begin position="176"/>
        <end position="194"/>
    </location>
</feature>